<protein>
    <recommendedName>
        <fullName evidence="4">DUF2490 domain-containing protein</fullName>
    </recommendedName>
</protein>
<dbReference type="Proteomes" id="UP000001508">
    <property type="component" value="Chromosome"/>
</dbReference>
<dbReference type="KEGG" id="dak:DaAHT2_1735"/>
<dbReference type="InParanoid" id="D6Z4F2"/>
<feature type="signal peptide" evidence="1">
    <location>
        <begin position="1"/>
        <end position="24"/>
    </location>
</feature>
<gene>
    <name evidence="2" type="ordered locus">DaAHT2_1735</name>
</gene>
<sequence length="202" mass="23442">MQIKGRWQNLLPLLCLLLMAPAPGWSRENNLTATLALRQEYDSNLELRETDRRSGWYSVLRPGLQFSSRGRTDQWQARYLLGFRKNHTTGGESLDHNFLLSGEKAHSARRQTAVVNRFYVSDDSDFGDEPVADVDPQLSPRRTRERFLLNTFSLNSRYQFAARGTVTMAYENRVLNNRVGTRDDYMRHHPRLIVSYGFSPRC</sequence>
<feature type="chain" id="PRO_5003091311" description="DUF2490 domain-containing protein" evidence="1">
    <location>
        <begin position="25"/>
        <end position="202"/>
    </location>
</feature>
<dbReference type="EMBL" id="CP001940">
    <property type="protein sequence ID" value="ADH86427.1"/>
    <property type="molecule type" value="Genomic_DNA"/>
</dbReference>
<evidence type="ECO:0000313" key="2">
    <source>
        <dbReference type="EMBL" id="ADH86427.1"/>
    </source>
</evidence>
<keyword evidence="3" id="KW-1185">Reference proteome</keyword>
<evidence type="ECO:0008006" key="4">
    <source>
        <dbReference type="Google" id="ProtNLM"/>
    </source>
</evidence>
<accession>D6Z4F2</accession>
<organism evidence="2 3">
    <name type="scientific">Desulfurivibrio alkaliphilus (strain DSM 19089 / UNIQEM U267 / AHT2)</name>
    <dbReference type="NCBI Taxonomy" id="589865"/>
    <lineage>
        <taxon>Bacteria</taxon>
        <taxon>Pseudomonadati</taxon>
        <taxon>Thermodesulfobacteriota</taxon>
        <taxon>Desulfobulbia</taxon>
        <taxon>Desulfobulbales</taxon>
        <taxon>Desulfobulbaceae</taxon>
        <taxon>Desulfurivibrio</taxon>
    </lineage>
</organism>
<dbReference type="HOGENOM" id="CLU_1352804_0_0_7"/>
<proteinExistence type="predicted"/>
<name>D6Z4F2_DESAT</name>
<reference evidence="3" key="1">
    <citation type="submission" date="2010-02" db="EMBL/GenBank/DDBJ databases">
        <title>Complete sequence of Desulfurivibrio alkaliphilus AHT2.</title>
        <authorList>
            <consortium name="US DOE Joint Genome Institute"/>
            <person name="Pitluck S."/>
            <person name="Chertkov O."/>
            <person name="Detter J.C."/>
            <person name="Han C."/>
            <person name="Tapia R."/>
            <person name="Larimer F."/>
            <person name="Land M."/>
            <person name="Hauser L."/>
            <person name="Kyrpides N."/>
            <person name="Mikhailova N."/>
            <person name="Sorokin D.Y."/>
            <person name="Muyzer G."/>
            <person name="Woyke T."/>
        </authorList>
    </citation>
    <scope>NUCLEOTIDE SEQUENCE [LARGE SCALE GENOMIC DNA]</scope>
    <source>
        <strain evidence="3">DSM 19089 / UNIQEM U267 / AHT2</strain>
    </source>
</reference>
<evidence type="ECO:0000256" key="1">
    <source>
        <dbReference type="SAM" id="SignalP"/>
    </source>
</evidence>
<keyword evidence="1" id="KW-0732">Signal</keyword>
<dbReference type="AlphaFoldDB" id="D6Z4F2"/>
<evidence type="ECO:0000313" key="3">
    <source>
        <dbReference type="Proteomes" id="UP000001508"/>
    </source>
</evidence>